<evidence type="ECO:0000313" key="5">
    <source>
        <dbReference type="EMBL" id="SFF49023.1"/>
    </source>
</evidence>
<dbReference type="PROSITE" id="PS51257">
    <property type="entry name" value="PROKAR_LIPOPROTEIN"/>
    <property type="match status" value="1"/>
</dbReference>
<evidence type="ECO:0008006" key="7">
    <source>
        <dbReference type="Google" id="ProtNLM"/>
    </source>
</evidence>
<dbReference type="PANTHER" id="PTHR40841:SF2">
    <property type="entry name" value="SIDEROPHORE-DEGRADING ESTERASE (EUROFUNG)"/>
    <property type="match status" value="1"/>
</dbReference>
<gene>
    <name evidence="5" type="ORF">SAMN02799615_03804</name>
</gene>
<keyword evidence="2" id="KW-0378">Hydrolase</keyword>
<dbReference type="AlphaFoldDB" id="A0A1I2J599"/>
<dbReference type="InterPro" id="IPR052558">
    <property type="entry name" value="Siderophore_Hydrolase_D"/>
</dbReference>
<dbReference type="Proteomes" id="UP000199477">
    <property type="component" value="Unassembled WGS sequence"/>
</dbReference>
<organism evidence="5 6">
    <name type="scientific">Dyella marensis</name>
    <dbReference type="NCBI Taxonomy" id="500610"/>
    <lineage>
        <taxon>Bacteria</taxon>
        <taxon>Pseudomonadati</taxon>
        <taxon>Pseudomonadota</taxon>
        <taxon>Gammaproteobacteria</taxon>
        <taxon>Lysobacterales</taxon>
        <taxon>Rhodanobacteraceae</taxon>
        <taxon>Dyella</taxon>
    </lineage>
</organism>
<comment type="similarity">
    <text evidence="1">Belongs to the esterase D family.</text>
</comment>
<dbReference type="Pfam" id="PF00756">
    <property type="entry name" value="Esterase"/>
    <property type="match status" value="1"/>
</dbReference>
<evidence type="ECO:0000313" key="6">
    <source>
        <dbReference type="Proteomes" id="UP000199477"/>
    </source>
</evidence>
<dbReference type="InterPro" id="IPR029058">
    <property type="entry name" value="AB_hydrolase_fold"/>
</dbReference>
<dbReference type="InterPro" id="IPR000801">
    <property type="entry name" value="Esterase-like"/>
</dbReference>
<dbReference type="SUPFAM" id="SSF53474">
    <property type="entry name" value="alpha/beta-Hydrolases"/>
    <property type="match status" value="1"/>
</dbReference>
<name>A0A1I2J599_9GAMM</name>
<keyword evidence="6" id="KW-1185">Reference proteome</keyword>
<evidence type="ECO:0000256" key="1">
    <source>
        <dbReference type="ARBA" id="ARBA00005622"/>
    </source>
</evidence>
<dbReference type="EMBL" id="FONH01000021">
    <property type="protein sequence ID" value="SFF49023.1"/>
    <property type="molecule type" value="Genomic_DNA"/>
</dbReference>
<feature type="chain" id="PRO_5011646997" description="Esterase" evidence="4">
    <location>
        <begin position="22"/>
        <end position="325"/>
    </location>
</feature>
<dbReference type="STRING" id="500610.SAMN02799615_03804"/>
<feature type="signal peptide" evidence="4">
    <location>
        <begin position="1"/>
        <end position="21"/>
    </location>
</feature>
<evidence type="ECO:0000256" key="2">
    <source>
        <dbReference type="ARBA" id="ARBA00022801"/>
    </source>
</evidence>
<keyword evidence="4" id="KW-0732">Signal</keyword>
<evidence type="ECO:0000256" key="4">
    <source>
        <dbReference type="SAM" id="SignalP"/>
    </source>
</evidence>
<protein>
    <recommendedName>
        <fullName evidence="7">Esterase</fullName>
    </recommendedName>
</protein>
<accession>A0A1I2J599</accession>
<evidence type="ECO:0000256" key="3">
    <source>
        <dbReference type="SAM" id="MobiDB-lite"/>
    </source>
</evidence>
<dbReference type="Gene3D" id="3.40.50.1820">
    <property type="entry name" value="alpha/beta hydrolase"/>
    <property type="match status" value="1"/>
</dbReference>
<dbReference type="PANTHER" id="PTHR40841">
    <property type="entry name" value="SIDEROPHORE TRIACETYLFUSARININE C ESTERASE"/>
    <property type="match status" value="1"/>
</dbReference>
<feature type="region of interest" description="Disordered" evidence="3">
    <location>
        <begin position="130"/>
        <end position="152"/>
    </location>
</feature>
<dbReference type="RefSeq" id="WP_035323578.1">
    <property type="nucleotide sequence ID" value="NZ_FONH01000021.1"/>
</dbReference>
<reference evidence="6" key="1">
    <citation type="submission" date="2016-10" db="EMBL/GenBank/DDBJ databases">
        <authorList>
            <person name="Varghese N."/>
            <person name="Submissions S."/>
        </authorList>
    </citation>
    <scope>NUCLEOTIDE SEQUENCE [LARGE SCALE GENOMIC DNA]</scope>
    <source>
        <strain evidence="6">UNC178MFTsu3.1</strain>
    </source>
</reference>
<sequence length="325" mass="35612">MLRSAALGVALVLLVACSNGAAPPASNQAAPVTAAATAPPPPPAYALEGTEVRELPSKILGRDYQLYVYLPDSYATEPARNYPALFVTDAPYAFPLIRSIARRVGDHGEGLRDFILIGLSYAKGDTPKFSRNRDYTPTAKGPSGAESDMPGRAPLYGEAENYRRFIAEEVFPFVASHYRADMHEKIYAGHSYGGLLGVQMLLTEPGMFEHYILGSPSLQFDGKVMFERERAYAANHKDLPADVFMALGGFETVDPSSSDRRYHNSVDMVRNAQAFERVLKSRHYPGLHIQSVVIGDEDHLTVFPTLITHGLQAMLAPRQEAPATR</sequence>
<dbReference type="GO" id="GO:0016788">
    <property type="term" value="F:hydrolase activity, acting on ester bonds"/>
    <property type="evidence" value="ECO:0007669"/>
    <property type="project" value="TreeGrafter"/>
</dbReference>
<proteinExistence type="inferred from homology"/>